<sequence length="560" mass="60737">MNRKGWATVVAGGLVLVLLIWFAVARLIPDGAEPDKLADRTTLKIAAGSELDDVLCADGTSQADEASSTPARCEPSDLVKRLEEETNVELRPELIGTLEAADAIAGDPDRYDAAWFASDDYLRLALAAKGTEDLTTSKPIMRSPVALGVRHDVATQLGWTENTEVSWEEIAGRAGDGELGFLMTSPASSNSGLSTLAGVATAFDADPPLQSEDVGLIQNDVRQLFSGQLGRAASSGWLSDKFRENPEAYDAIFNYESELLALSKQVEGLDIIYPSDGTTEATYPLTLVNPEKQKAYETAVAWLRTPDVQQDLSEKSERRPGRDDVKPAAGVPDKSVKTLPLPDDLGTVDELIFTYFDEFAPKTRTTYLLDTSASMDDLKMNRLRRAFEGLVGDNTSISGQFKRFRKGERLTVYTYADEVARLGSVVVKDRSQSDQALEDLIDGVGELSGDGGTAYYDAIEVAYADLVKAPEEGATTSIVLMTDGEQNGGQSYAQLKKKYDADYRALGVPLYVVLVGDAAASTDPSIEQLVGFAEETGGRDVVAKETDDLRKIFQEIRDYQ</sequence>
<evidence type="ECO:0000313" key="4">
    <source>
        <dbReference type="Proteomes" id="UP000577707"/>
    </source>
</evidence>
<dbReference type="SUPFAM" id="SSF53850">
    <property type="entry name" value="Periplasmic binding protein-like II"/>
    <property type="match status" value="1"/>
</dbReference>
<feature type="domain" description="VWFA" evidence="2">
    <location>
        <begin position="364"/>
        <end position="556"/>
    </location>
</feature>
<feature type="region of interest" description="Disordered" evidence="1">
    <location>
        <begin position="307"/>
        <end position="337"/>
    </location>
</feature>
<dbReference type="Pfam" id="PF00092">
    <property type="entry name" value="VWA"/>
    <property type="match status" value="1"/>
</dbReference>
<evidence type="ECO:0000256" key="1">
    <source>
        <dbReference type="SAM" id="MobiDB-lite"/>
    </source>
</evidence>
<dbReference type="Pfam" id="PF13531">
    <property type="entry name" value="SBP_bac_11"/>
    <property type="match status" value="1"/>
</dbReference>
<gene>
    <name evidence="3" type="ORF">FHS12_002443</name>
</gene>
<dbReference type="SUPFAM" id="SSF53300">
    <property type="entry name" value="vWA-like"/>
    <property type="match status" value="1"/>
</dbReference>
<name>A0A7W5A4T7_9ACTN</name>
<evidence type="ECO:0000259" key="2">
    <source>
        <dbReference type="PROSITE" id="PS50234"/>
    </source>
</evidence>
<dbReference type="CDD" id="cd00198">
    <property type="entry name" value="vWFA"/>
    <property type="match status" value="1"/>
</dbReference>
<dbReference type="SMART" id="SM00327">
    <property type="entry name" value="VWA"/>
    <property type="match status" value="1"/>
</dbReference>
<feature type="compositionally biased region" description="Basic and acidic residues" evidence="1">
    <location>
        <begin position="312"/>
        <end position="326"/>
    </location>
</feature>
<dbReference type="InterPro" id="IPR002035">
    <property type="entry name" value="VWF_A"/>
</dbReference>
<reference evidence="3 4" key="1">
    <citation type="submission" date="2020-08" db="EMBL/GenBank/DDBJ databases">
        <title>Genomic Encyclopedia of Type Strains, Phase III (KMG-III): the genomes of soil and plant-associated and newly described type strains.</title>
        <authorList>
            <person name="Whitman W."/>
        </authorList>
    </citation>
    <scope>NUCLEOTIDE SEQUENCE [LARGE SCALE GENOMIC DNA]</scope>
    <source>
        <strain evidence="3 4">CECT 3302</strain>
    </source>
</reference>
<dbReference type="PROSITE" id="PS50234">
    <property type="entry name" value="VWFA"/>
    <property type="match status" value="1"/>
</dbReference>
<dbReference type="Gene3D" id="3.40.190.10">
    <property type="entry name" value="Periplasmic binding protein-like II"/>
    <property type="match status" value="2"/>
</dbReference>
<dbReference type="Gene3D" id="3.40.50.410">
    <property type="entry name" value="von Willebrand factor, type A domain"/>
    <property type="match status" value="1"/>
</dbReference>
<proteinExistence type="predicted"/>
<evidence type="ECO:0000313" key="3">
    <source>
        <dbReference type="EMBL" id="MBB3089494.1"/>
    </source>
</evidence>
<dbReference type="EMBL" id="JACHXG010000005">
    <property type="protein sequence ID" value="MBB3089494.1"/>
    <property type="molecule type" value="Genomic_DNA"/>
</dbReference>
<keyword evidence="4" id="KW-1185">Reference proteome</keyword>
<dbReference type="InterPro" id="IPR036465">
    <property type="entry name" value="vWFA_dom_sf"/>
</dbReference>
<comment type="caution">
    <text evidence="3">The sequence shown here is derived from an EMBL/GenBank/DDBJ whole genome shotgun (WGS) entry which is preliminary data.</text>
</comment>
<organism evidence="3 4">
    <name type="scientific">Nocardioides albus</name>
    <dbReference type="NCBI Taxonomy" id="1841"/>
    <lineage>
        <taxon>Bacteria</taxon>
        <taxon>Bacillati</taxon>
        <taxon>Actinomycetota</taxon>
        <taxon>Actinomycetes</taxon>
        <taxon>Propionibacteriales</taxon>
        <taxon>Nocardioidaceae</taxon>
        <taxon>Nocardioides</taxon>
    </lineage>
</organism>
<protein>
    <submittedName>
        <fullName evidence="3">Ca-activated chloride channel family protein</fullName>
    </submittedName>
</protein>
<accession>A0A7W5A4T7</accession>
<dbReference type="Proteomes" id="UP000577707">
    <property type="component" value="Unassembled WGS sequence"/>
</dbReference>
<dbReference type="RefSeq" id="WP_183545442.1">
    <property type="nucleotide sequence ID" value="NZ_BMQT01000007.1"/>
</dbReference>
<dbReference type="AlphaFoldDB" id="A0A7W5A4T7"/>